<reference evidence="1" key="1">
    <citation type="submission" date="2015-07" db="EMBL/GenBank/DDBJ databases">
        <title>Adaptation to a free-living lifestyle via gene acquisitions in the diplomonad Trepomonas sp. PC1.</title>
        <authorList>
            <person name="Xu F."/>
            <person name="Jerlstrom-Hultqvist J."/>
            <person name="Kolisko M."/>
            <person name="Simpson A.G.B."/>
            <person name="Roger A.J."/>
            <person name="Svard S.G."/>
            <person name="Andersson J.O."/>
        </authorList>
    </citation>
    <scope>NUCLEOTIDE SEQUENCE</scope>
    <source>
        <strain evidence="1">PC1</strain>
    </source>
</reference>
<dbReference type="InterPro" id="IPR011992">
    <property type="entry name" value="EF-hand-dom_pair"/>
</dbReference>
<evidence type="ECO:0008006" key="2">
    <source>
        <dbReference type="Google" id="ProtNLM"/>
    </source>
</evidence>
<dbReference type="EMBL" id="GDID01007667">
    <property type="protein sequence ID" value="JAP88939.1"/>
    <property type="molecule type" value="Transcribed_RNA"/>
</dbReference>
<feature type="non-terminal residue" evidence="1">
    <location>
        <position position="1"/>
    </location>
</feature>
<proteinExistence type="predicted"/>
<dbReference type="SUPFAM" id="SSF47473">
    <property type="entry name" value="EF-hand"/>
    <property type="match status" value="1"/>
</dbReference>
<protein>
    <recommendedName>
        <fullName evidence="2">EF-hand domain-containing protein</fullName>
    </recommendedName>
</protein>
<gene>
    <name evidence="1" type="ORF">TPC1_31566</name>
</gene>
<organism evidence="1">
    <name type="scientific">Trepomonas sp. PC1</name>
    <dbReference type="NCBI Taxonomy" id="1076344"/>
    <lineage>
        <taxon>Eukaryota</taxon>
        <taxon>Metamonada</taxon>
        <taxon>Diplomonadida</taxon>
        <taxon>Hexamitidae</taxon>
        <taxon>Hexamitinae</taxon>
        <taxon>Trepomonas</taxon>
    </lineage>
</organism>
<evidence type="ECO:0000313" key="1">
    <source>
        <dbReference type="EMBL" id="JAP88939.1"/>
    </source>
</evidence>
<feature type="non-terminal residue" evidence="1">
    <location>
        <position position="342"/>
    </location>
</feature>
<sequence length="342" mass="40287">NDIKEVEQSNENNQANNLSNVQQAQLIQSQVLEETNITVKQRFILPNDRTKELFSQFSSNQHMPFAQFKDLFQKMQQDISPADEYFRYMTADQLTFDQFRHVMYIYINRPADDVELAFLLADGNLLQKITKIEAERAFRKIFISQPPQFPQEMNFEMFQKFLNAHFILLQSDRGVKTNFRPSQQNAEKKVEIDLQKQRMLKQLVQTSQIIDIQIVNSELEIELKAQFETIKEKNLDKEQIFAKLATKNMNMTLLLQFGYEIMKEITFQSYKKLIYLAINQEICTKNKIGVQFILEDDDCDGSIDVQKAVQIYQKVGVLNVEQVKQYFEVVGCFEKVQYREFA</sequence>
<dbReference type="AlphaFoldDB" id="A0A146K001"/>
<name>A0A146K001_9EUKA</name>
<accession>A0A146K001</accession>